<dbReference type="AlphaFoldDB" id="A0A4V3A0D8"/>
<dbReference type="Proteomes" id="UP000295668">
    <property type="component" value="Unassembled WGS sequence"/>
</dbReference>
<dbReference type="Gene3D" id="3.30.2310.20">
    <property type="entry name" value="RelE-like"/>
    <property type="match status" value="1"/>
</dbReference>
<evidence type="ECO:0000313" key="7">
    <source>
        <dbReference type="EMBL" id="TDG36853.1"/>
    </source>
</evidence>
<dbReference type="GO" id="GO:0016787">
    <property type="term" value="F:hydrolase activity"/>
    <property type="evidence" value="ECO:0007669"/>
    <property type="project" value="UniProtKB-KW"/>
</dbReference>
<keyword evidence="5" id="KW-0378">Hydrolase</keyword>
<keyword evidence="8" id="KW-1185">Reference proteome</keyword>
<dbReference type="GO" id="GO:0006401">
    <property type="term" value="P:RNA catabolic process"/>
    <property type="evidence" value="ECO:0007669"/>
    <property type="project" value="InterPro"/>
</dbReference>
<proteinExistence type="inferred from homology"/>
<evidence type="ECO:0000256" key="6">
    <source>
        <dbReference type="ARBA" id="ARBA00030388"/>
    </source>
</evidence>
<evidence type="ECO:0000256" key="1">
    <source>
        <dbReference type="ARBA" id="ARBA00008172"/>
    </source>
</evidence>
<dbReference type="PANTHER" id="PTHR38039">
    <property type="entry name" value="TOXIN YOEB"/>
    <property type="match status" value="1"/>
</dbReference>
<dbReference type="OrthoDB" id="9801102at2"/>
<dbReference type="EMBL" id="SJCY01000003">
    <property type="protein sequence ID" value="TDG36853.1"/>
    <property type="molecule type" value="Genomic_DNA"/>
</dbReference>
<keyword evidence="3" id="KW-0540">Nuclease</keyword>
<gene>
    <name evidence="7" type="ORF">EZJ43_06120</name>
</gene>
<evidence type="ECO:0000313" key="8">
    <source>
        <dbReference type="Proteomes" id="UP000295668"/>
    </source>
</evidence>
<evidence type="ECO:0000256" key="2">
    <source>
        <dbReference type="ARBA" id="ARBA00022649"/>
    </source>
</evidence>
<protein>
    <recommendedName>
        <fullName evidence="6">Putative mRNA interferase YoeB</fullName>
    </recommendedName>
</protein>
<accession>A0A4V3A0D8</accession>
<dbReference type="SUPFAM" id="SSF143011">
    <property type="entry name" value="RelE-like"/>
    <property type="match status" value="1"/>
</dbReference>
<dbReference type="PANTHER" id="PTHR38039:SF1">
    <property type="entry name" value="TOXIN YOEB"/>
    <property type="match status" value="1"/>
</dbReference>
<evidence type="ECO:0000256" key="3">
    <source>
        <dbReference type="ARBA" id="ARBA00022722"/>
    </source>
</evidence>
<sequence>MEVIFMPKALEHLNFWRKSGNKIIQKKIEQLILAIQENPFEGIGKPEPLKYELSGSWSRRINEEHRIIYEIHDDGIVILEIQSLKGHYK</sequence>
<keyword evidence="2" id="KW-1277">Toxin-antitoxin system</keyword>
<dbReference type="GO" id="GO:0004519">
    <property type="term" value="F:endonuclease activity"/>
    <property type="evidence" value="ECO:0007669"/>
    <property type="project" value="UniProtKB-KW"/>
</dbReference>
<evidence type="ECO:0000256" key="4">
    <source>
        <dbReference type="ARBA" id="ARBA00022759"/>
    </source>
</evidence>
<reference evidence="7 8" key="1">
    <citation type="submission" date="2019-02" db="EMBL/GenBank/DDBJ databases">
        <title>Pedobacter sp. nov., a novel speices isolated from soil of pinguins habitat in Antarcitica.</title>
        <authorList>
            <person name="He R.-H."/>
        </authorList>
    </citation>
    <scope>NUCLEOTIDE SEQUENCE [LARGE SCALE GENOMIC DNA]</scope>
    <source>
        <strain evidence="7 8">E01020</strain>
    </source>
</reference>
<evidence type="ECO:0000256" key="5">
    <source>
        <dbReference type="ARBA" id="ARBA00022801"/>
    </source>
</evidence>
<comment type="caution">
    <text evidence="7">The sequence shown here is derived from an EMBL/GenBank/DDBJ whole genome shotgun (WGS) entry which is preliminary data.</text>
</comment>
<keyword evidence="4" id="KW-0255">Endonuclease</keyword>
<dbReference type="Pfam" id="PF06769">
    <property type="entry name" value="YoeB_toxin"/>
    <property type="match status" value="1"/>
</dbReference>
<dbReference type="InterPro" id="IPR035093">
    <property type="entry name" value="RelE/ParE_toxin_dom_sf"/>
</dbReference>
<dbReference type="NCBIfam" id="TIGR02116">
    <property type="entry name" value="toxin_Txe_YoeB"/>
    <property type="match status" value="1"/>
</dbReference>
<dbReference type="InterPro" id="IPR009614">
    <property type="entry name" value="YoeB_toxin"/>
</dbReference>
<dbReference type="GO" id="GO:0045892">
    <property type="term" value="P:negative regulation of DNA-templated transcription"/>
    <property type="evidence" value="ECO:0007669"/>
    <property type="project" value="TreeGrafter"/>
</dbReference>
<name>A0A4V3A0D8_9SPHI</name>
<comment type="similarity">
    <text evidence="1">Belongs to the YoeB family.</text>
</comment>
<organism evidence="7 8">
    <name type="scientific">Pedobacter changchengzhani</name>
    <dbReference type="NCBI Taxonomy" id="2529274"/>
    <lineage>
        <taxon>Bacteria</taxon>
        <taxon>Pseudomonadati</taxon>
        <taxon>Bacteroidota</taxon>
        <taxon>Sphingobacteriia</taxon>
        <taxon>Sphingobacteriales</taxon>
        <taxon>Sphingobacteriaceae</taxon>
        <taxon>Pedobacter</taxon>
    </lineage>
</organism>